<protein>
    <submittedName>
        <fullName evidence="1">Uncharacterized protein</fullName>
    </submittedName>
</protein>
<evidence type="ECO:0000313" key="2">
    <source>
        <dbReference type="Proteomes" id="UP000800094"/>
    </source>
</evidence>
<dbReference type="AlphaFoldDB" id="A0A6A6IIZ0"/>
<name>A0A6A6IIZ0_9PLEO</name>
<dbReference type="RefSeq" id="XP_033685151.1">
    <property type="nucleotide sequence ID" value="XM_033821715.1"/>
</dbReference>
<dbReference type="EMBL" id="ML987194">
    <property type="protein sequence ID" value="KAF2250147.1"/>
    <property type="molecule type" value="Genomic_DNA"/>
</dbReference>
<sequence length="98" mass="11197">MVNKFPDNTVRFGIPKMLTNLAESIRYAYFRPECALRVCHRERPRIVHVADTEGRLGWRPVWNTERSLHNIDDEIDAILEEGKAKSSLVGSLFASARG</sequence>
<accession>A0A6A6IIZ0</accession>
<organism evidence="1 2">
    <name type="scientific">Trematosphaeria pertusa</name>
    <dbReference type="NCBI Taxonomy" id="390896"/>
    <lineage>
        <taxon>Eukaryota</taxon>
        <taxon>Fungi</taxon>
        <taxon>Dikarya</taxon>
        <taxon>Ascomycota</taxon>
        <taxon>Pezizomycotina</taxon>
        <taxon>Dothideomycetes</taxon>
        <taxon>Pleosporomycetidae</taxon>
        <taxon>Pleosporales</taxon>
        <taxon>Massarineae</taxon>
        <taxon>Trematosphaeriaceae</taxon>
        <taxon>Trematosphaeria</taxon>
    </lineage>
</organism>
<proteinExistence type="predicted"/>
<evidence type="ECO:0000313" key="1">
    <source>
        <dbReference type="EMBL" id="KAF2250147.1"/>
    </source>
</evidence>
<dbReference type="Proteomes" id="UP000800094">
    <property type="component" value="Unassembled WGS sequence"/>
</dbReference>
<gene>
    <name evidence="1" type="ORF">BU26DRAFT_296445</name>
</gene>
<keyword evidence="2" id="KW-1185">Reference proteome</keyword>
<dbReference type="GeneID" id="54575045"/>
<reference evidence="1" key="1">
    <citation type="journal article" date="2020" name="Stud. Mycol.">
        <title>101 Dothideomycetes genomes: a test case for predicting lifestyles and emergence of pathogens.</title>
        <authorList>
            <person name="Haridas S."/>
            <person name="Albert R."/>
            <person name="Binder M."/>
            <person name="Bloem J."/>
            <person name="Labutti K."/>
            <person name="Salamov A."/>
            <person name="Andreopoulos B."/>
            <person name="Baker S."/>
            <person name="Barry K."/>
            <person name="Bills G."/>
            <person name="Bluhm B."/>
            <person name="Cannon C."/>
            <person name="Castanera R."/>
            <person name="Culley D."/>
            <person name="Daum C."/>
            <person name="Ezra D."/>
            <person name="Gonzalez J."/>
            <person name="Henrissat B."/>
            <person name="Kuo A."/>
            <person name="Liang C."/>
            <person name="Lipzen A."/>
            <person name="Lutzoni F."/>
            <person name="Magnuson J."/>
            <person name="Mondo S."/>
            <person name="Nolan M."/>
            <person name="Ohm R."/>
            <person name="Pangilinan J."/>
            <person name="Park H.-J."/>
            <person name="Ramirez L."/>
            <person name="Alfaro M."/>
            <person name="Sun H."/>
            <person name="Tritt A."/>
            <person name="Yoshinaga Y."/>
            <person name="Zwiers L.-H."/>
            <person name="Turgeon B."/>
            <person name="Goodwin S."/>
            <person name="Spatafora J."/>
            <person name="Crous P."/>
            <person name="Grigoriev I."/>
        </authorList>
    </citation>
    <scope>NUCLEOTIDE SEQUENCE</scope>
    <source>
        <strain evidence="1">CBS 122368</strain>
    </source>
</reference>
<dbReference type="OrthoDB" id="10262413at2759"/>